<evidence type="ECO:0000313" key="6">
    <source>
        <dbReference type="Proteomes" id="UP000694257"/>
    </source>
</evidence>
<dbReference type="PANTHER" id="PTHR43201">
    <property type="entry name" value="ACYL-COA SYNTHETASE"/>
    <property type="match status" value="1"/>
</dbReference>
<sequence>MTADLSSSVEAAPNSYRRLPLDRIAHYRSQGWWMDGRLEEHIARVAAQAGTKTAVVAPNQRLTYRQLWHAVERLAAELAAAAIVPGDRIAVQMNNCAELAVALLGVLRVGAIPVPVMPSLGVRETSHVVATAQAALMIIAPARDLGARRALRRLGDVAERIAAPVAVLGLPEASDSAAPVLTPMTEGRSRAIGAPARDLDKVAVMLLSSGTTGLPKLIPREHGPFGYMITRAAAASEFDAESVYLAVLPATHGFTLDCPGVLGTLLVGGTVVFGDHRNPAAALAMAAGEGVTHTTVVPAVARQWLAEAEGLARCAATMRVIQIGGARPSEVLMRSLEEGSGAFVQQCYGMSEGLLCFTDRSDPDSVRYRTQGRPASPGDELRLVADNGEMAYGTGELWTRGPYTVAGYFDDAAADRRGFAADGFYRTGDVARIAADGSVTILGRTGDVISRGGENISPDEIEDALRGHPEIEDVAVVGRPDEIYGELISVFVVTPDWAGPPLAALRDHLRTQGFAEFKLPDDVKYVGEIPKIGIGKVDRKRLRALLVE</sequence>
<dbReference type="EMBL" id="CP078145">
    <property type="protein sequence ID" value="QXN88374.1"/>
    <property type="molecule type" value="Genomic_DNA"/>
</dbReference>
<keyword evidence="6" id="KW-1185">Reference proteome</keyword>
<feature type="domain" description="AMP-dependent synthetase/ligase" evidence="3">
    <location>
        <begin position="44"/>
        <end position="409"/>
    </location>
</feature>
<dbReference type="Pfam" id="PF00501">
    <property type="entry name" value="AMP-binding"/>
    <property type="match status" value="1"/>
</dbReference>
<reference evidence="5 6" key="1">
    <citation type="submission" date="2021-07" db="EMBL/GenBank/DDBJ databases">
        <title>Whole Genome Sequence of Nocardia Iowensis.</title>
        <authorList>
            <person name="Lamm A."/>
            <person name="Collins-Fairclough A.M."/>
            <person name="Bunk B."/>
            <person name="Sproer C."/>
        </authorList>
    </citation>
    <scope>NUCLEOTIDE SEQUENCE [LARGE SCALE GENOMIC DNA]</scope>
    <source>
        <strain evidence="5 6">NRRL 5646</strain>
    </source>
</reference>
<dbReference type="RefSeq" id="WP_218469257.1">
    <property type="nucleotide sequence ID" value="NZ_BAABJN010000008.1"/>
</dbReference>
<dbReference type="PROSITE" id="PS00455">
    <property type="entry name" value="AMP_BINDING"/>
    <property type="match status" value="1"/>
</dbReference>
<accession>A0ABX8RFJ3</accession>
<evidence type="ECO:0000256" key="2">
    <source>
        <dbReference type="ARBA" id="ARBA00022598"/>
    </source>
</evidence>
<dbReference type="Pfam" id="PF13193">
    <property type="entry name" value="AMP-binding_C"/>
    <property type="match status" value="1"/>
</dbReference>
<evidence type="ECO:0000313" key="5">
    <source>
        <dbReference type="EMBL" id="QXN88374.1"/>
    </source>
</evidence>
<gene>
    <name evidence="5" type="ORF">KV110_22505</name>
</gene>
<organism evidence="5 6">
    <name type="scientific">Nocardia iowensis</name>
    <dbReference type="NCBI Taxonomy" id="204891"/>
    <lineage>
        <taxon>Bacteria</taxon>
        <taxon>Bacillati</taxon>
        <taxon>Actinomycetota</taxon>
        <taxon>Actinomycetes</taxon>
        <taxon>Mycobacteriales</taxon>
        <taxon>Nocardiaceae</taxon>
        <taxon>Nocardia</taxon>
    </lineage>
</organism>
<comment type="similarity">
    <text evidence="1">Belongs to the ATP-dependent AMP-binding enzyme family.</text>
</comment>
<dbReference type="InterPro" id="IPR000873">
    <property type="entry name" value="AMP-dep_synth/lig_dom"/>
</dbReference>
<dbReference type="InterPro" id="IPR020845">
    <property type="entry name" value="AMP-binding_CS"/>
</dbReference>
<evidence type="ECO:0000259" key="4">
    <source>
        <dbReference type="Pfam" id="PF13193"/>
    </source>
</evidence>
<dbReference type="Proteomes" id="UP000694257">
    <property type="component" value="Chromosome"/>
</dbReference>
<evidence type="ECO:0000256" key="1">
    <source>
        <dbReference type="ARBA" id="ARBA00006432"/>
    </source>
</evidence>
<name>A0ABX8RFJ3_NOCIO</name>
<feature type="domain" description="AMP-binding enzyme C-terminal" evidence="4">
    <location>
        <begin position="460"/>
        <end position="536"/>
    </location>
</feature>
<dbReference type="PANTHER" id="PTHR43201:SF5">
    <property type="entry name" value="MEDIUM-CHAIN ACYL-COA LIGASE ACSF2, MITOCHONDRIAL"/>
    <property type="match status" value="1"/>
</dbReference>
<evidence type="ECO:0000259" key="3">
    <source>
        <dbReference type="Pfam" id="PF00501"/>
    </source>
</evidence>
<protein>
    <submittedName>
        <fullName evidence="5">AMP-binding protein</fullName>
    </submittedName>
</protein>
<proteinExistence type="inferred from homology"/>
<dbReference type="InterPro" id="IPR025110">
    <property type="entry name" value="AMP-bd_C"/>
</dbReference>
<keyword evidence="2" id="KW-0436">Ligase</keyword>